<proteinExistence type="predicted"/>
<comment type="caution">
    <text evidence="1">The sequence shown here is derived from an EMBL/GenBank/DDBJ whole genome shotgun (WGS) entry which is preliminary data.</text>
</comment>
<dbReference type="Proteomes" id="UP000233549">
    <property type="component" value="Unassembled WGS sequence"/>
</dbReference>
<dbReference type="EMBL" id="PITP01000010">
    <property type="protein sequence ID" value="PKD89605.1"/>
    <property type="molecule type" value="Genomic_DNA"/>
</dbReference>
<accession>A0AAP8HZW4</accession>
<name>A0AAP8HZW4_ECOLX</name>
<evidence type="ECO:0000313" key="1">
    <source>
        <dbReference type="EMBL" id="PKD89605.1"/>
    </source>
</evidence>
<sequence length="78" mass="8721">MHHYMIPINGTVHLIKTDSLIPEGTEYSFEGESLICAHATFKSGTYGFLIPKGNQLNREHAFWHVSGIHPNPLGMDKS</sequence>
<reference evidence="1 2" key="1">
    <citation type="submission" date="2017-12" db="EMBL/GenBank/DDBJ databases">
        <title>Rapid rising of carbapenem-resistant Enterobacteriaceae(CRE) and emergence of colistin resistance genemcr-1 in CRE in the hospital of Henan, China.</title>
        <authorList>
            <person name="Sun Q."/>
            <person name="Zhang R."/>
            <person name="Li Y."/>
            <person name="Shen Y."/>
            <person name="Zhang Y."/>
            <person name="Yang J."/>
            <person name="Shu L."/>
            <person name="Zhou H."/>
            <person name="Wang Y."/>
            <person name="Wang B."/>
            <person name="Shen Z."/>
        </authorList>
    </citation>
    <scope>NUCLEOTIDE SEQUENCE [LARGE SCALE GENOMIC DNA]</scope>
    <source>
        <strain evidence="1 2">3512</strain>
    </source>
</reference>
<protein>
    <submittedName>
        <fullName evidence="1">Uncharacterized protein</fullName>
    </submittedName>
</protein>
<organism evidence="1 2">
    <name type="scientific">Escherichia coli</name>
    <dbReference type="NCBI Taxonomy" id="562"/>
    <lineage>
        <taxon>Bacteria</taxon>
        <taxon>Pseudomonadati</taxon>
        <taxon>Pseudomonadota</taxon>
        <taxon>Gammaproteobacteria</taxon>
        <taxon>Enterobacterales</taxon>
        <taxon>Enterobacteriaceae</taxon>
        <taxon>Escherichia</taxon>
    </lineage>
</organism>
<evidence type="ECO:0000313" key="2">
    <source>
        <dbReference type="Proteomes" id="UP000233549"/>
    </source>
</evidence>
<gene>
    <name evidence="1" type="ORF">CWS33_12355</name>
</gene>
<dbReference type="AlphaFoldDB" id="A0AAP8HZW4"/>